<protein>
    <submittedName>
        <fullName evidence="4">Winged helix family transcriptional regulator</fullName>
    </submittedName>
</protein>
<organism evidence="4 5">
    <name type="scientific">Rhizobium leguminosarum</name>
    <dbReference type="NCBI Taxonomy" id="384"/>
    <lineage>
        <taxon>Bacteria</taxon>
        <taxon>Pseudomonadati</taxon>
        <taxon>Pseudomonadota</taxon>
        <taxon>Alphaproteobacteria</taxon>
        <taxon>Hyphomicrobiales</taxon>
        <taxon>Rhizobiaceae</taxon>
        <taxon>Rhizobium/Agrobacterium group</taxon>
        <taxon>Rhizobium</taxon>
    </lineage>
</organism>
<dbReference type="InterPro" id="IPR001867">
    <property type="entry name" value="OmpR/PhoB-type_DNA-bd"/>
</dbReference>
<evidence type="ECO:0000313" key="5">
    <source>
        <dbReference type="Proteomes" id="UP000283817"/>
    </source>
</evidence>
<keyword evidence="1 2" id="KW-0238">DNA-binding</keyword>
<dbReference type="InterPro" id="IPR036388">
    <property type="entry name" value="WH-like_DNA-bd_sf"/>
</dbReference>
<dbReference type="SMART" id="SM00862">
    <property type="entry name" value="Trans_reg_C"/>
    <property type="match status" value="1"/>
</dbReference>
<name>A0A444HNG1_RHILE</name>
<feature type="DNA-binding region" description="OmpR/PhoB-type" evidence="2">
    <location>
        <begin position="1"/>
        <end position="69"/>
    </location>
</feature>
<dbReference type="GO" id="GO:0000160">
    <property type="term" value="P:phosphorelay signal transduction system"/>
    <property type="evidence" value="ECO:0007669"/>
    <property type="project" value="InterPro"/>
</dbReference>
<proteinExistence type="predicted"/>
<dbReference type="InterPro" id="IPR016032">
    <property type="entry name" value="Sig_transdc_resp-reg_C-effctor"/>
</dbReference>
<comment type="caution">
    <text evidence="4">The sequence shown here is derived from an EMBL/GenBank/DDBJ whole genome shotgun (WGS) entry which is preliminary data.</text>
</comment>
<dbReference type="GO" id="GO:0003677">
    <property type="term" value="F:DNA binding"/>
    <property type="evidence" value="ECO:0007669"/>
    <property type="project" value="UniProtKB-UniRule"/>
</dbReference>
<dbReference type="CDD" id="cd00383">
    <property type="entry name" value="trans_reg_C"/>
    <property type="match status" value="1"/>
</dbReference>
<evidence type="ECO:0000259" key="3">
    <source>
        <dbReference type="PROSITE" id="PS51755"/>
    </source>
</evidence>
<dbReference type="AlphaFoldDB" id="A0A444HNG1"/>
<dbReference type="GO" id="GO:0006355">
    <property type="term" value="P:regulation of DNA-templated transcription"/>
    <property type="evidence" value="ECO:0007669"/>
    <property type="project" value="InterPro"/>
</dbReference>
<evidence type="ECO:0000256" key="2">
    <source>
        <dbReference type="PROSITE-ProRule" id="PRU01091"/>
    </source>
</evidence>
<dbReference type="Proteomes" id="UP000283817">
    <property type="component" value="Unassembled WGS sequence"/>
</dbReference>
<reference evidence="4 5" key="1">
    <citation type="submission" date="2019-01" db="EMBL/GenBank/DDBJ databases">
        <title>RHIZO-ID as a novel technology for direct rhizobia identification.</title>
        <authorList>
            <person name="De Meyer S.E."/>
        </authorList>
    </citation>
    <scope>NUCLEOTIDE SEQUENCE [LARGE SCALE GENOMIC DNA]</scope>
    <source>
        <strain evidence="4 5">WSM448</strain>
    </source>
</reference>
<evidence type="ECO:0000313" key="4">
    <source>
        <dbReference type="EMBL" id="RWX23907.1"/>
    </source>
</evidence>
<accession>A0A444HNG1</accession>
<dbReference type="Pfam" id="PF00486">
    <property type="entry name" value="Trans_reg_C"/>
    <property type="match status" value="1"/>
</dbReference>
<gene>
    <name evidence="4" type="ORF">EHI47_29725</name>
</gene>
<evidence type="ECO:0000256" key="1">
    <source>
        <dbReference type="ARBA" id="ARBA00023125"/>
    </source>
</evidence>
<sequence length="80" mass="9288">MEYKIVACMARHPGRTYTRNDLIGCFCSERETLHRTIDSHMCNLRSKLDAAGARRLLVTVREYGYKLDIESGEYFVSPRD</sequence>
<dbReference type="SUPFAM" id="SSF46894">
    <property type="entry name" value="C-terminal effector domain of the bipartite response regulators"/>
    <property type="match status" value="1"/>
</dbReference>
<dbReference type="EMBL" id="SBHX01000072">
    <property type="protein sequence ID" value="RWX23907.1"/>
    <property type="molecule type" value="Genomic_DNA"/>
</dbReference>
<dbReference type="PROSITE" id="PS51755">
    <property type="entry name" value="OMPR_PHOB"/>
    <property type="match status" value="1"/>
</dbReference>
<feature type="domain" description="OmpR/PhoB-type" evidence="3">
    <location>
        <begin position="1"/>
        <end position="69"/>
    </location>
</feature>
<dbReference type="Gene3D" id="1.10.10.10">
    <property type="entry name" value="Winged helix-like DNA-binding domain superfamily/Winged helix DNA-binding domain"/>
    <property type="match status" value="1"/>
</dbReference>